<sequence>MVWVEIPVWRLKNGQKTAGTDKVQVLSSIADEVKAIFTEIYNGPEQFPIQSIGAYSWRGNGLGSYHSAGMAIDINPDQNPQVRMDGTVLVGNKWEPGVNPYSIGRDSDVVKAFGKYGWTWGAMFSTKDYMHFEW</sequence>
<name>A0ABR7NSK3_9FIRM</name>
<evidence type="ECO:0000313" key="3">
    <source>
        <dbReference type="Proteomes" id="UP000647491"/>
    </source>
</evidence>
<dbReference type="SUPFAM" id="SSF55166">
    <property type="entry name" value="Hedgehog/DD-peptidase"/>
    <property type="match status" value="1"/>
</dbReference>
<keyword evidence="3" id="KW-1185">Reference proteome</keyword>
<evidence type="ECO:0000259" key="1">
    <source>
        <dbReference type="Pfam" id="PF13539"/>
    </source>
</evidence>
<feature type="domain" description="Peptidase M15C" evidence="1">
    <location>
        <begin position="63"/>
        <end position="134"/>
    </location>
</feature>
<accession>A0ABR7NSK3</accession>
<dbReference type="Pfam" id="PF13539">
    <property type="entry name" value="Peptidase_M15_4"/>
    <property type="match status" value="1"/>
</dbReference>
<proteinExistence type="predicted"/>
<dbReference type="Proteomes" id="UP000647491">
    <property type="component" value="Unassembled WGS sequence"/>
</dbReference>
<evidence type="ECO:0000313" key="2">
    <source>
        <dbReference type="EMBL" id="MBC8598526.1"/>
    </source>
</evidence>
<reference evidence="2 3" key="1">
    <citation type="submission" date="2020-08" db="EMBL/GenBank/DDBJ databases">
        <title>Genome public.</title>
        <authorList>
            <person name="Liu C."/>
            <person name="Sun Q."/>
        </authorList>
    </citation>
    <scope>NUCLEOTIDE SEQUENCE [LARGE SCALE GENOMIC DNA]</scope>
    <source>
        <strain evidence="2 3">BX10</strain>
    </source>
</reference>
<dbReference type="Gene3D" id="3.30.1380.10">
    <property type="match status" value="1"/>
</dbReference>
<gene>
    <name evidence="2" type="ORF">H8708_04645</name>
</gene>
<dbReference type="EMBL" id="JACRTJ010000011">
    <property type="protein sequence ID" value="MBC8598526.1"/>
    <property type="molecule type" value="Genomic_DNA"/>
</dbReference>
<dbReference type="InterPro" id="IPR009045">
    <property type="entry name" value="Zn_M74/Hedgehog-like"/>
</dbReference>
<organism evidence="2 3">
    <name type="scientific">Enterocloster hominis</name>
    <name type="common">ex Liu et al. 2021</name>
    <dbReference type="NCBI Taxonomy" id="2763663"/>
    <lineage>
        <taxon>Bacteria</taxon>
        <taxon>Bacillati</taxon>
        <taxon>Bacillota</taxon>
        <taxon>Clostridia</taxon>
        <taxon>Lachnospirales</taxon>
        <taxon>Lachnospiraceae</taxon>
        <taxon>Enterocloster</taxon>
    </lineage>
</organism>
<protein>
    <submittedName>
        <fullName evidence="2">M15 family metallopeptidase</fullName>
    </submittedName>
</protein>
<comment type="caution">
    <text evidence="2">The sequence shown here is derived from an EMBL/GenBank/DDBJ whole genome shotgun (WGS) entry which is preliminary data.</text>
</comment>
<dbReference type="InterPro" id="IPR039561">
    <property type="entry name" value="Peptidase_M15C"/>
</dbReference>